<keyword evidence="4" id="KW-1185">Reference proteome</keyword>
<reference evidence="4" key="1">
    <citation type="journal article" date="2006" name="PLoS Biol.">
        <title>Macronuclear genome sequence of the ciliate Tetrahymena thermophila, a model eukaryote.</title>
        <authorList>
            <person name="Eisen J.A."/>
            <person name="Coyne R.S."/>
            <person name="Wu M."/>
            <person name="Wu D."/>
            <person name="Thiagarajan M."/>
            <person name="Wortman J.R."/>
            <person name="Badger J.H."/>
            <person name="Ren Q."/>
            <person name="Amedeo P."/>
            <person name="Jones K.M."/>
            <person name="Tallon L.J."/>
            <person name="Delcher A.L."/>
            <person name="Salzberg S.L."/>
            <person name="Silva J.C."/>
            <person name="Haas B.J."/>
            <person name="Majoros W.H."/>
            <person name="Farzad M."/>
            <person name="Carlton J.M."/>
            <person name="Smith R.K. Jr."/>
            <person name="Garg J."/>
            <person name="Pearlman R.E."/>
            <person name="Karrer K.M."/>
            <person name="Sun L."/>
            <person name="Manning G."/>
            <person name="Elde N.C."/>
            <person name="Turkewitz A.P."/>
            <person name="Asai D.J."/>
            <person name="Wilkes D.E."/>
            <person name="Wang Y."/>
            <person name="Cai H."/>
            <person name="Collins K."/>
            <person name="Stewart B.A."/>
            <person name="Lee S.R."/>
            <person name="Wilamowska K."/>
            <person name="Weinberg Z."/>
            <person name="Ruzzo W.L."/>
            <person name="Wloga D."/>
            <person name="Gaertig J."/>
            <person name="Frankel J."/>
            <person name="Tsao C.-C."/>
            <person name="Gorovsky M.A."/>
            <person name="Keeling P.J."/>
            <person name="Waller R.F."/>
            <person name="Patron N.J."/>
            <person name="Cherry J.M."/>
            <person name="Stover N.A."/>
            <person name="Krieger C.J."/>
            <person name="del Toro C."/>
            <person name="Ryder H.F."/>
            <person name="Williamson S.C."/>
            <person name="Barbeau R.A."/>
            <person name="Hamilton E.P."/>
            <person name="Orias E."/>
        </authorList>
    </citation>
    <scope>NUCLEOTIDE SEQUENCE [LARGE SCALE GENOMIC DNA]</scope>
    <source>
        <strain evidence="4">SB210</strain>
    </source>
</reference>
<dbReference type="EMBL" id="GG662257">
    <property type="protein sequence ID" value="EAS06861.2"/>
    <property type="molecule type" value="Genomic_DNA"/>
</dbReference>
<feature type="region of interest" description="Disordered" evidence="2">
    <location>
        <begin position="355"/>
        <end position="380"/>
    </location>
</feature>
<evidence type="ECO:0000313" key="3">
    <source>
        <dbReference type="EMBL" id="EAS06861.2"/>
    </source>
</evidence>
<evidence type="ECO:0000256" key="1">
    <source>
        <dbReference type="SAM" id="Coils"/>
    </source>
</evidence>
<dbReference type="Proteomes" id="UP000009168">
    <property type="component" value="Unassembled WGS sequence"/>
</dbReference>
<sequence>MALKLRQKREEKEQLRIVSIVKELYVPYKFFLYGDMPLDFDFESKKGMIFCENNPLVGFKSCKRVVKTNTFINFDLCNDQQQLNDFQFLIDKLRSMENRAVSELSNQLQSYQDKIKQEQILDERLHITERLDQLLLDNEDIEKNIYEKANQILNKDVTKNPFIHYQIFRKTPYEFTTLRSGISISGMQYFGISADIFEQSMLRNNHMPINRDEKAIFLALRSLQKLNIDHAEYAKSGKTISSEVLIKYKSTLYQIVESSKVYALCDFLDPSSDSNYYLVIHYLGIRNKEDQEKGMKLIEPPKIDQQQYLHKKRVINNNEQILDIQTFKNCSSKLNYEQYHKQNYIYHDQQLISSDSSDKSYDNSSPCNSTSKQSLSDNNKIHTNNINDIYTKQMEISKQNNDKQIFNAQISPLIDQKRQKLEEISEVDENQSSVQLLPVAQQHIQVNYQNKAQEFISSYYNNKEEEIKKQQKFNKVLENMLKKKQQKLNVKLI</sequence>
<dbReference type="AlphaFoldDB" id="Q24GL0"/>
<dbReference type="HOGENOM" id="CLU_578093_0_0_1"/>
<dbReference type="GeneID" id="7844889"/>
<dbReference type="RefSeq" id="XP_001027103.2">
    <property type="nucleotide sequence ID" value="XM_001027103.3"/>
</dbReference>
<gene>
    <name evidence="3" type="ORF">TTHERM_00725800</name>
</gene>
<accession>Q24GL0</accession>
<dbReference type="KEGG" id="tet:TTHERM_00725800"/>
<name>Q24GL0_TETTS</name>
<evidence type="ECO:0000256" key="2">
    <source>
        <dbReference type="SAM" id="MobiDB-lite"/>
    </source>
</evidence>
<organism evidence="3 4">
    <name type="scientific">Tetrahymena thermophila (strain SB210)</name>
    <dbReference type="NCBI Taxonomy" id="312017"/>
    <lineage>
        <taxon>Eukaryota</taxon>
        <taxon>Sar</taxon>
        <taxon>Alveolata</taxon>
        <taxon>Ciliophora</taxon>
        <taxon>Intramacronucleata</taxon>
        <taxon>Oligohymenophorea</taxon>
        <taxon>Hymenostomatida</taxon>
        <taxon>Tetrahymenina</taxon>
        <taxon>Tetrahymenidae</taxon>
        <taxon>Tetrahymena</taxon>
    </lineage>
</organism>
<dbReference type="InParanoid" id="Q24GL0"/>
<feature type="coiled-coil region" evidence="1">
    <location>
        <begin position="94"/>
        <end position="121"/>
    </location>
</feature>
<proteinExistence type="predicted"/>
<evidence type="ECO:0000313" key="4">
    <source>
        <dbReference type="Proteomes" id="UP000009168"/>
    </source>
</evidence>
<feature type="compositionally biased region" description="Polar residues" evidence="2">
    <location>
        <begin position="366"/>
        <end position="380"/>
    </location>
</feature>
<keyword evidence="1" id="KW-0175">Coiled coil</keyword>
<protein>
    <submittedName>
        <fullName evidence="3">Uncharacterized protein</fullName>
    </submittedName>
</protein>